<dbReference type="InterPro" id="IPR046943">
    <property type="entry name" value="Fungal_Myo2/2A_CBD"/>
</dbReference>
<dbReference type="InterPro" id="IPR002710">
    <property type="entry name" value="Dilute_dom"/>
</dbReference>
<dbReference type="Gene3D" id="3.40.850.10">
    <property type="entry name" value="Kinesin motor domain"/>
    <property type="match status" value="1"/>
</dbReference>
<dbReference type="SMART" id="SM00015">
    <property type="entry name" value="IQ"/>
    <property type="match status" value="5"/>
</dbReference>
<dbReference type="PANTHER" id="PTHR13140">
    <property type="entry name" value="MYOSIN"/>
    <property type="match status" value="1"/>
</dbReference>
<dbReference type="Proteomes" id="UP000310685">
    <property type="component" value="Unassembled WGS sequence"/>
</dbReference>
<dbReference type="Pfam" id="PF01843">
    <property type="entry name" value="DIL"/>
    <property type="match status" value="1"/>
</dbReference>
<dbReference type="InterPro" id="IPR004009">
    <property type="entry name" value="SH3_Myosin"/>
</dbReference>
<dbReference type="Gene3D" id="1.20.120.720">
    <property type="entry name" value="Myosin VI head, motor domain, U50 subdomain"/>
    <property type="match status" value="1"/>
</dbReference>
<dbReference type="Proteomes" id="UP000310708">
    <property type="component" value="Unassembled WGS sequence"/>
</dbReference>
<evidence type="ECO:0000259" key="13">
    <source>
        <dbReference type="PROSITE" id="PS51844"/>
    </source>
</evidence>
<feature type="region of interest" description="Actin-binding" evidence="9">
    <location>
        <begin position="648"/>
        <end position="670"/>
    </location>
</feature>
<reference evidence="18 19" key="1">
    <citation type="submission" date="2019-03" db="EMBL/GenBank/DDBJ databases">
        <title>Sequencing 25 genomes of Wallemia mellicola.</title>
        <authorList>
            <person name="Gostincar C."/>
        </authorList>
    </citation>
    <scope>NUCLEOTIDE SEQUENCE [LARGE SCALE GENOMIC DNA]</scope>
    <source>
        <strain evidence="15 19">EXF-1262</strain>
        <strain evidence="14 20">EXF-6152</strain>
        <strain evidence="17 21">EXF-757</strain>
        <strain evidence="16 18">EXF-8738</strain>
    </source>
</reference>
<dbReference type="GO" id="GO:0005524">
    <property type="term" value="F:ATP binding"/>
    <property type="evidence" value="ECO:0007669"/>
    <property type="project" value="UniProtKB-UniRule"/>
</dbReference>
<keyword evidence="2" id="KW-0677">Repeat</keyword>
<dbReference type="EMBL" id="SPRH01000017">
    <property type="protein sequence ID" value="TIC01406.1"/>
    <property type="molecule type" value="Genomic_DNA"/>
</dbReference>
<sequence>MSEYSIGVRVWIADKTEGWIGAEVTAHSGDEITFKDERGTVRYNAFILDISHICYQEIIKKSSANDLPLLRNPVLLEGTDDLVNLSYLNEPAVLYSIKRRYAQHSIYTYSGIVLIAVNPFAKLSIYGPAIMQAYSTRRRGELEPHIYAIAQDAHASMTRENKNQTMVVSGESGAGKTVSARHIMQYLAFLGQDGTGSASTGTDASILATNPVMEAFGNAKTIRNNNSSRFGRYLKILFDKQCNIIGAQTSIYLLERSRLIFQPEGERNYHIFHQLCAGVPPKERAELHLGSSNDFHYLNQGGSASIPGIDDGAEFEVTQKALSTLGIGVEKQWNIFKLLASLLHLGNVKIGQTRNDAVLNEDDEAFKIATEFLGINPSDFKKWTVKKQITTRGESIVSSLNAAQASVVRDSVAKYIYACLFDWLVAVLNEALYKESDASKFNSFIGVLDIYGFEHFKRNSFEQFCINYANEKLQQEFNAHVFKLEQDEYIKEQIRWEFISFSDNRPTIDMIEGKLGILSLLDEESRMPSGTDQNFLEKLHSQLGKPQYKDIYKKPRFGNTAFTVAHYAHDVAYEAEGFLEKNRDTVPDEHLQLLGSSSNSFLREVIEIAVASNAAATPASSTASNNVGVGRRQNLKKPTLGSIFKGSLISLMDTINDTNAHYIRCIKPNEQKKAWDIDSQQVLSQLRACGVLETIKISSAGYPTRWSFAEFTDRYYPLVGSEHWLGDMKELCLQILQVNISDEDKYQIGLSKIFFRAGMLAYLEKLRADRLNTLVTLIQKNILRYLHVKHYKKLREATVSIQTWWRKILAIRYVENLRRDTIIFRLQSAGRRKLAVAKFQNIRRSVIMTQAQIRGMQARVGFADFKYRSSALNLQRIARGVLARRQHETSLRGVIHLQACYRRRLARKEFKQLKSEARSVAHIQEVSYKLENKVVELTQNLQKTREEKKELTRRCNQLEKQMGNMQTRHDDADQRMKEMMVELAKPTVALTDFNELEALKRDLQTQVSTLKIDIQERDKQIQQHKDELGTQAQEIESKSAQAAEASARAADETLVNQLKAEIGSLKDQLHRANTLNALEHGSTKAKQITAPTFSMHLGKSNENVAALVNGAGSPVEGDASDALEALGLPPNKRRQRRHSANGAFLEQNGLGRDTSDEAFAAGKRSEAAPRAVSLAYPTTDNASKLRGLNGRAYFPEVLDDPSEEMIKLLEDEQSIDDDILTTMIHELKAPPPSLQNPPSAKEVLFPAHIMSLVTNEMWKYCLIMESERLLANVMQTIQQHVMSFQGEDAIVPGLFWLSNVHEVWSFVCVTEDDMLQGIVPGGDDPDRPLDWPAYEQLITVVKHDLESLEYNIYFAFMEETKKKLRKMIVPALIESQSLPGFITSDTGGRLFNRLLQGNSQPAYNMDDILNLLNKVWKCLKSYRLDEPVVLQVMTELLRLIGNVGFNDLLMRRNFNSWKRAMQIQYNLTRLEEWCKSHDLPEGCLHLEYMMQATKLLQLKKATTQDMEIIFDVCWILSPSQLHKLITGYMIADYESPLSPHVLQTVSARLSSDRNDHLLLAEEEGSNFELPQPRQVIGLDLYIPGTVSVPHLRRIAGLAA</sequence>
<evidence type="ECO:0000256" key="8">
    <source>
        <dbReference type="ARBA" id="ARBA00023203"/>
    </source>
</evidence>
<evidence type="ECO:0000256" key="2">
    <source>
        <dbReference type="ARBA" id="ARBA00022737"/>
    </source>
</evidence>
<evidence type="ECO:0000256" key="4">
    <source>
        <dbReference type="ARBA" id="ARBA00022840"/>
    </source>
</evidence>
<dbReference type="Proteomes" id="UP000307169">
    <property type="component" value="Unassembled WGS sequence"/>
</dbReference>
<dbReference type="PROSITE" id="PS51126">
    <property type="entry name" value="DILUTE"/>
    <property type="match status" value="1"/>
</dbReference>
<dbReference type="PROSITE" id="PS51844">
    <property type="entry name" value="SH3_LIKE"/>
    <property type="match status" value="1"/>
</dbReference>
<dbReference type="GO" id="GO:0051015">
    <property type="term" value="F:actin filament binding"/>
    <property type="evidence" value="ECO:0007669"/>
    <property type="project" value="TreeGrafter"/>
</dbReference>
<evidence type="ECO:0000313" key="17">
    <source>
        <dbReference type="EMBL" id="TIC67478.1"/>
    </source>
</evidence>
<dbReference type="EMBL" id="SPRO01000014">
    <property type="protein sequence ID" value="TIC31133.1"/>
    <property type="molecule type" value="Genomic_DNA"/>
</dbReference>
<comment type="similarity">
    <text evidence="1 9">Belongs to the TRAFAC class myosin-kinesin ATPase superfamily. Myosin family.</text>
</comment>
<evidence type="ECO:0000256" key="9">
    <source>
        <dbReference type="PROSITE-ProRule" id="PRU00782"/>
    </source>
</evidence>
<keyword evidence="7 9" id="KW-0505">Motor protein</keyword>
<proteinExistence type="inferred from homology"/>
<dbReference type="InterPro" id="IPR001609">
    <property type="entry name" value="Myosin_head_motor_dom-like"/>
</dbReference>
<evidence type="ECO:0000256" key="5">
    <source>
        <dbReference type="ARBA" id="ARBA00023054"/>
    </source>
</evidence>
<keyword evidence="8 9" id="KW-0009">Actin-binding</keyword>
<dbReference type="Pfam" id="PF00612">
    <property type="entry name" value="IQ"/>
    <property type="match status" value="2"/>
</dbReference>
<keyword evidence="5 10" id="KW-0175">Coiled coil</keyword>
<evidence type="ECO:0000256" key="3">
    <source>
        <dbReference type="ARBA" id="ARBA00022741"/>
    </source>
</evidence>
<dbReference type="Gene3D" id="1.10.10.820">
    <property type="match status" value="1"/>
</dbReference>
<evidence type="ECO:0000259" key="11">
    <source>
        <dbReference type="PROSITE" id="PS51126"/>
    </source>
</evidence>
<dbReference type="GO" id="GO:0016020">
    <property type="term" value="C:membrane"/>
    <property type="evidence" value="ECO:0007669"/>
    <property type="project" value="TreeGrafter"/>
</dbReference>
<dbReference type="GO" id="GO:0016459">
    <property type="term" value="C:myosin complex"/>
    <property type="evidence" value="ECO:0007669"/>
    <property type="project" value="UniProtKB-KW"/>
</dbReference>
<dbReference type="PANTHER" id="PTHR13140:SF706">
    <property type="entry name" value="DILUTE CLASS UNCONVENTIONAL MYOSIN, ISOFORM C"/>
    <property type="match status" value="1"/>
</dbReference>
<keyword evidence="3 9" id="KW-0547">Nucleotide-binding</keyword>
<evidence type="ECO:0000256" key="1">
    <source>
        <dbReference type="ARBA" id="ARBA00008314"/>
    </source>
</evidence>
<evidence type="ECO:0000313" key="21">
    <source>
        <dbReference type="Proteomes" id="UP000310708"/>
    </source>
</evidence>
<evidence type="ECO:0000259" key="12">
    <source>
        <dbReference type="PROSITE" id="PS51456"/>
    </source>
</evidence>
<evidence type="ECO:0000256" key="7">
    <source>
        <dbReference type="ARBA" id="ARBA00023175"/>
    </source>
</evidence>
<name>A0A4V4MI84_9BASI</name>
<dbReference type="EMBL" id="SPRC01000015">
    <property type="protein sequence ID" value="TIB80562.1"/>
    <property type="molecule type" value="Genomic_DNA"/>
</dbReference>
<dbReference type="GO" id="GO:0005737">
    <property type="term" value="C:cytoplasm"/>
    <property type="evidence" value="ECO:0007669"/>
    <property type="project" value="TreeGrafter"/>
</dbReference>
<dbReference type="PROSITE" id="PS50096">
    <property type="entry name" value="IQ"/>
    <property type="match status" value="2"/>
</dbReference>
<dbReference type="Gene3D" id="1.20.5.190">
    <property type="match status" value="2"/>
</dbReference>
<dbReference type="PRINTS" id="PR00193">
    <property type="entry name" value="MYOSINHEAVY"/>
</dbReference>
<dbReference type="GO" id="GO:0007015">
    <property type="term" value="P:actin filament organization"/>
    <property type="evidence" value="ECO:0007669"/>
    <property type="project" value="TreeGrafter"/>
</dbReference>
<dbReference type="EMBL" id="SPRX01000011">
    <property type="protein sequence ID" value="TIC67478.1"/>
    <property type="molecule type" value="Genomic_DNA"/>
</dbReference>
<evidence type="ECO:0000256" key="6">
    <source>
        <dbReference type="ARBA" id="ARBA00023123"/>
    </source>
</evidence>
<evidence type="ECO:0000313" key="16">
    <source>
        <dbReference type="EMBL" id="TIC31133.1"/>
    </source>
</evidence>
<keyword evidence="4 9" id="KW-0067">ATP-binding</keyword>
<evidence type="ECO:0000313" key="20">
    <source>
        <dbReference type="Proteomes" id="UP000310685"/>
    </source>
</evidence>
<dbReference type="PROSITE" id="PS51456">
    <property type="entry name" value="MYOSIN_MOTOR"/>
    <property type="match status" value="1"/>
</dbReference>
<gene>
    <name evidence="17" type="ORF">E3Q01_01247</name>
    <name evidence="16" type="ORF">E3Q10_01772</name>
    <name evidence="15" type="ORF">E3Q17_01809</name>
    <name evidence="14" type="ORF">E3Q22_01810</name>
</gene>
<feature type="binding site" evidence="9">
    <location>
        <begin position="170"/>
        <end position="177"/>
    </location>
    <ligand>
        <name>ATP</name>
        <dbReference type="ChEBI" id="CHEBI:30616"/>
    </ligand>
</feature>
<dbReference type="SMART" id="SM00242">
    <property type="entry name" value="MYSc"/>
    <property type="match status" value="1"/>
</dbReference>
<dbReference type="Pfam" id="PF00063">
    <property type="entry name" value="Myosin_head"/>
    <property type="match status" value="1"/>
</dbReference>
<dbReference type="InterPro" id="IPR027417">
    <property type="entry name" value="P-loop_NTPase"/>
</dbReference>
<evidence type="ECO:0000313" key="14">
    <source>
        <dbReference type="EMBL" id="TIB80562.1"/>
    </source>
</evidence>
<comment type="caution">
    <text evidence="17">The sequence shown here is derived from an EMBL/GenBank/DDBJ whole genome shotgun (WGS) entry which is preliminary data.</text>
</comment>
<dbReference type="Gene3D" id="1.20.58.530">
    <property type="match status" value="1"/>
</dbReference>
<dbReference type="CDD" id="cd15480">
    <property type="entry name" value="fMyo2p_CBD"/>
    <property type="match status" value="1"/>
</dbReference>
<evidence type="ECO:0000313" key="19">
    <source>
        <dbReference type="Proteomes" id="UP000307169"/>
    </source>
</evidence>
<dbReference type="SUPFAM" id="SSF50084">
    <property type="entry name" value="Myosin S1 fragment, N-terminal domain"/>
    <property type="match status" value="1"/>
</dbReference>
<evidence type="ECO:0000313" key="18">
    <source>
        <dbReference type="Proteomes" id="UP000305647"/>
    </source>
</evidence>
<evidence type="ECO:0000313" key="15">
    <source>
        <dbReference type="EMBL" id="TIC01406.1"/>
    </source>
</evidence>
<feature type="domain" description="Myosin motor" evidence="12">
    <location>
        <begin position="77"/>
        <end position="768"/>
    </location>
</feature>
<dbReference type="SUPFAM" id="SSF52540">
    <property type="entry name" value="P-loop containing nucleoside triphosphate hydrolases"/>
    <property type="match status" value="2"/>
</dbReference>
<dbReference type="InterPro" id="IPR036961">
    <property type="entry name" value="Kinesin_motor_dom_sf"/>
</dbReference>
<dbReference type="GO" id="GO:0000146">
    <property type="term" value="F:microfilament motor activity"/>
    <property type="evidence" value="ECO:0007669"/>
    <property type="project" value="TreeGrafter"/>
</dbReference>
<dbReference type="FunFam" id="1.10.10.820:FF:000001">
    <property type="entry name" value="Myosin heavy chain"/>
    <property type="match status" value="1"/>
</dbReference>
<dbReference type="Proteomes" id="UP000305647">
    <property type="component" value="Unassembled WGS sequence"/>
</dbReference>
<dbReference type="CDD" id="cd01380">
    <property type="entry name" value="MYSc_Myo5"/>
    <property type="match status" value="1"/>
</dbReference>
<dbReference type="Gene3D" id="3.30.70.1590">
    <property type="match status" value="1"/>
</dbReference>
<feature type="domain" description="Dilute" evidence="11">
    <location>
        <begin position="1271"/>
        <end position="1551"/>
    </location>
</feature>
<keyword evidence="6 9" id="KW-0518">Myosin</keyword>
<dbReference type="SMART" id="SM01132">
    <property type="entry name" value="DIL"/>
    <property type="match status" value="1"/>
</dbReference>
<dbReference type="InterPro" id="IPR036103">
    <property type="entry name" value="MYSc_Myo5"/>
</dbReference>
<feature type="coiled-coil region" evidence="10">
    <location>
        <begin position="927"/>
        <end position="1013"/>
    </location>
</feature>
<accession>A0A4V4MI84</accession>
<organism evidence="17 21">
    <name type="scientific">Wallemia mellicola</name>
    <dbReference type="NCBI Taxonomy" id="1708541"/>
    <lineage>
        <taxon>Eukaryota</taxon>
        <taxon>Fungi</taxon>
        <taxon>Dikarya</taxon>
        <taxon>Basidiomycota</taxon>
        <taxon>Wallemiomycotina</taxon>
        <taxon>Wallemiomycetes</taxon>
        <taxon>Wallemiales</taxon>
        <taxon>Wallemiaceae</taxon>
        <taxon>Wallemia</taxon>
    </lineage>
</organism>
<evidence type="ECO:0000256" key="10">
    <source>
        <dbReference type="SAM" id="Coils"/>
    </source>
</evidence>
<feature type="domain" description="Myosin N-terminal SH3-like" evidence="13">
    <location>
        <begin position="5"/>
        <end position="58"/>
    </location>
</feature>
<protein>
    <submittedName>
        <fullName evidence="17">Myosin 5</fullName>
    </submittedName>
</protein>
<dbReference type="InterPro" id="IPR000048">
    <property type="entry name" value="IQ_motif_EF-hand-BS"/>
</dbReference>